<dbReference type="SMART" id="SM00342">
    <property type="entry name" value="HTH_ARAC"/>
    <property type="match status" value="1"/>
</dbReference>
<dbReference type="Proteomes" id="UP001269819">
    <property type="component" value="Unassembled WGS sequence"/>
</dbReference>
<evidence type="ECO:0000256" key="1">
    <source>
        <dbReference type="ARBA" id="ARBA00023015"/>
    </source>
</evidence>
<dbReference type="PANTHER" id="PTHR43436:SF2">
    <property type="entry name" value="ARAC_XYLS FAMILY TRANSCRIPTIONAL REGULATOR"/>
    <property type="match status" value="1"/>
</dbReference>
<dbReference type="EMBL" id="JAWIIJ010000002">
    <property type="protein sequence ID" value="MDV2078004.1"/>
    <property type="molecule type" value="Genomic_DNA"/>
</dbReference>
<evidence type="ECO:0000259" key="5">
    <source>
        <dbReference type="PROSITE" id="PS01124"/>
    </source>
</evidence>
<evidence type="ECO:0000256" key="4">
    <source>
        <dbReference type="SAM" id="MobiDB-lite"/>
    </source>
</evidence>
<accession>A0ABU3VUR7</accession>
<gene>
    <name evidence="6" type="ORF">RYS15_04885</name>
</gene>
<dbReference type="InterPro" id="IPR009594">
    <property type="entry name" value="Tscrpt_reg_HTH_AraC_N"/>
</dbReference>
<proteinExistence type="predicted"/>
<feature type="domain" description="HTH araC/xylS-type" evidence="5">
    <location>
        <begin position="191"/>
        <end position="289"/>
    </location>
</feature>
<dbReference type="InterPro" id="IPR009057">
    <property type="entry name" value="Homeodomain-like_sf"/>
</dbReference>
<feature type="region of interest" description="Disordered" evidence="4">
    <location>
        <begin position="283"/>
        <end position="302"/>
    </location>
</feature>
<dbReference type="Pfam" id="PF06719">
    <property type="entry name" value="AraC_N"/>
    <property type="match status" value="1"/>
</dbReference>
<dbReference type="Gene3D" id="1.10.10.60">
    <property type="entry name" value="Homeodomain-like"/>
    <property type="match status" value="2"/>
</dbReference>
<organism evidence="6 7">
    <name type="scientific">Marinobacter xestospongiae</name>
    <dbReference type="NCBI Taxonomy" id="994319"/>
    <lineage>
        <taxon>Bacteria</taxon>
        <taxon>Pseudomonadati</taxon>
        <taxon>Pseudomonadota</taxon>
        <taxon>Gammaproteobacteria</taxon>
        <taxon>Pseudomonadales</taxon>
        <taxon>Marinobacteraceae</taxon>
        <taxon>Marinobacter</taxon>
    </lineage>
</organism>
<keyword evidence="7" id="KW-1185">Reference proteome</keyword>
<dbReference type="PROSITE" id="PS00041">
    <property type="entry name" value="HTH_ARAC_FAMILY_1"/>
    <property type="match status" value="1"/>
</dbReference>
<name>A0ABU3VUR7_9GAMM</name>
<dbReference type="SUPFAM" id="SSF46689">
    <property type="entry name" value="Homeodomain-like"/>
    <property type="match status" value="2"/>
</dbReference>
<reference evidence="6 7" key="1">
    <citation type="submission" date="2023-10" db="EMBL/GenBank/DDBJ databases">
        <title>Characteristics and mechanism of a salt-tolerant marine origin heterotrophic nitrifying- aerobic denitrifying bacteria Marinobacter xestospongiae HN1.</title>
        <authorList>
            <person name="Qi R."/>
        </authorList>
    </citation>
    <scope>NUCLEOTIDE SEQUENCE [LARGE SCALE GENOMIC DNA]</scope>
    <source>
        <strain evidence="6 7">HN1</strain>
    </source>
</reference>
<evidence type="ECO:0000313" key="7">
    <source>
        <dbReference type="Proteomes" id="UP001269819"/>
    </source>
</evidence>
<dbReference type="PROSITE" id="PS01124">
    <property type="entry name" value="HTH_ARAC_FAMILY_2"/>
    <property type="match status" value="1"/>
</dbReference>
<comment type="caution">
    <text evidence="6">The sequence shown here is derived from an EMBL/GenBank/DDBJ whole genome shotgun (WGS) entry which is preliminary data.</text>
</comment>
<dbReference type="InterPro" id="IPR018060">
    <property type="entry name" value="HTH_AraC"/>
</dbReference>
<evidence type="ECO:0000256" key="3">
    <source>
        <dbReference type="ARBA" id="ARBA00023163"/>
    </source>
</evidence>
<dbReference type="PANTHER" id="PTHR43436">
    <property type="entry name" value="ARAC-FAMILY TRANSCRIPTIONAL REGULATOR"/>
    <property type="match status" value="1"/>
</dbReference>
<keyword evidence="3" id="KW-0804">Transcription</keyword>
<evidence type="ECO:0000313" key="6">
    <source>
        <dbReference type="EMBL" id="MDV2078004.1"/>
    </source>
</evidence>
<sequence length="302" mass="33332">MTPLAAVLEQLAEGEGYHPTILDGVGIFRSERSNQREPLCYRQGLIIMAQGTKRVYLEDQVYVYNPDNYLVLTLPVPADCEAITEPGRPLLSLVIDIDLTMLHEIVRVFDDCGRNPVAGTREPERSLFVSPAGADFRSCTLRLARALQDPVKAKVLGPGLVREILLHTLQGPGGSSLVALARHNTSLSRLEPVMKYIHSHFANALDVEQLAAMANMSSPTFHRNFRKVTSLSPIQYIKRIRLTRARDLLLDQQVQVGQAASEVGYESPSQFSREFKRFFGQPPKSMAGGASVPPGNHHAPAL</sequence>
<keyword evidence="2" id="KW-0238">DNA-binding</keyword>
<protein>
    <submittedName>
        <fullName evidence="6">AraC family transcriptional regulator</fullName>
    </submittedName>
</protein>
<dbReference type="InterPro" id="IPR018062">
    <property type="entry name" value="HTH_AraC-typ_CS"/>
</dbReference>
<dbReference type="RefSeq" id="WP_316972854.1">
    <property type="nucleotide sequence ID" value="NZ_JAWIIJ010000002.1"/>
</dbReference>
<keyword evidence="1" id="KW-0805">Transcription regulation</keyword>
<dbReference type="Pfam" id="PF12833">
    <property type="entry name" value="HTH_18"/>
    <property type="match status" value="1"/>
</dbReference>
<evidence type="ECO:0000256" key="2">
    <source>
        <dbReference type="ARBA" id="ARBA00023125"/>
    </source>
</evidence>